<dbReference type="EMBL" id="SZYD01001361">
    <property type="protein sequence ID" value="KAD0819408.1"/>
    <property type="molecule type" value="Genomic_DNA"/>
</dbReference>
<name>A0A5N6LEA8_9ASTR</name>
<comment type="caution">
    <text evidence="1">The sequence shown here is derived from an EMBL/GenBank/DDBJ whole genome shotgun (WGS) entry which is preliminary data.</text>
</comment>
<proteinExistence type="predicted"/>
<gene>
    <name evidence="1" type="ORF">E3N88_43659</name>
</gene>
<evidence type="ECO:0008006" key="3">
    <source>
        <dbReference type="Google" id="ProtNLM"/>
    </source>
</evidence>
<accession>A0A5N6LEA8</accession>
<evidence type="ECO:0000313" key="2">
    <source>
        <dbReference type="Proteomes" id="UP000326396"/>
    </source>
</evidence>
<dbReference type="InterPro" id="IPR032675">
    <property type="entry name" value="LRR_dom_sf"/>
</dbReference>
<sequence>MGKLHQFAAFGEAAIAQDTSCGSFKAVTRVGSEFLGVETSSSSSIAFPKLEKLKFSGMEIWEEWEVNMNIEIMPCIYYLSISRCKNLKSLPQEVLGLPIKKLRISRCDLLKQRYQTEGEGEREITYGDVKDEVESFKSSFCTWYKMKDLGRLQHFLSLELCYNGDDICIL</sequence>
<keyword evidence="2" id="KW-1185">Reference proteome</keyword>
<dbReference type="Gene3D" id="3.80.10.10">
    <property type="entry name" value="Ribonuclease Inhibitor"/>
    <property type="match status" value="1"/>
</dbReference>
<dbReference type="AlphaFoldDB" id="A0A5N6LEA8"/>
<reference evidence="1 2" key="1">
    <citation type="submission" date="2019-05" db="EMBL/GenBank/DDBJ databases">
        <title>Mikania micrantha, genome provides insights into the molecular mechanism of rapid growth.</title>
        <authorList>
            <person name="Liu B."/>
        </authorList>
    </citation>
    <scope>NUCLEOTIDE SEQUENCE [LARGE SCALE GENOMIC DNA]</scope>
    <source>
        <strain evidence="1">NLD-2019</strain>
        <tissue evidence="1">Leaf</tissue>
    </source>
</reference>
<organism evidence="1 2">
    <name type="scientific">Mikania micrantha</name>
    <name type="common">bitter vine</name>
    <dbReference type="NCBI Taxonomy" id="192012"/>
    <lineage>
        <taxon>Eukaryota</taxon>
        <taxon>Viridiplantae</taxon>
        <taxon>Streptophyta</taxon>
        <taxon>Embryophyta</taxon>
        <taxon>Tracheophyta</taxon>
        <taxon>Spermatophyta</taxon>
        <taxon>Magnoliopsida</taxon>
        <taxon>eudicotyledons</taxon>
        <taxon>Gunneridae</taxon>
        <taxon>Pentapetalae</taxon>
        <taxon>asterids</taxon>
        <taxon>campanulids</taxon>
        <taxon>Asterales</taxon>
        <taxon>Asteraceae</taxon>
        <taxon>Asteroideae</taxon>
        <taxon>Heliantheae alliance</taxon>
        <taxon>Eupatorieae</taxon>
        <taxon>Mikania</taxon>
    </lineage>
</organism>
<dbReference type="SUPFAM" id="SSF52047">
    <property type="entry name" value="RNI-like"/>
    <property type="match status" value="1"/>
</dbReference>
<protein>
    <recommendedName>
        <fullName evidence="3">NB-ARC domain-containing protein</fullName>
    </recommendedName>
</protein>
<evidence type="ECO:0000313" key="1">
    <source>
        <dbReference type="EMBL" id="KAD0819408.1"/>
    </source>
</evidence>
<dbReference type="Proteomes" id="UP000326396">
    <property type="component" value="Unassembled WGS sequence"/>
</dbReference>